<dbReference type="Gene3D" id="1.10.3880.10">
    <property type="entry name" value="Fe(II) trafficking protein YggX"/>
    <property type="match status" value="1"/>
</dbReference>
<protein>
    <recommendedName>
        <fullName evidence="4 5">Probable Fe(2+)-trafficking protein</fullName>
    </recommendedName>
</protein>
<keyword evidence="1 5" id="KW-0408">Iron</keyword>
<dbReference type="eggNOG" id="COG2924">
    <property type="taxonomic scope" value="Bacteria"/>
</dbReference>
<dbReference type="NCBIfam" id="NF003817">
    <property type="entry name" value="PRK05408.1"/>
    <property type="match status" value="1"/>
</dbReference>
<comment type="similarity">
    <text evidence="3 5">Belongs to the Fe(2+)-trafficking protein family.</text>
</comment>
<keyword evidence="7" id="KW-1185">Reference proteome</keyword>
<name>M1MAI5_9PROT</name>
<dbReference type="InterPro" id="IPR036766">
    <property type="entry name" value="Fe_traffick_prot_YggX_sf"/>
</dbReference>
<dbReference type="RefSeq" id="WP_015389390.1">
    <property type="nucleotide sequence ID" value="NC_020284.1"/>
</dbReference>
<dbReference type="SUPFAM" id="SSF111148">
    <property type="entry name" value="YggX-like"/>
    <property type="match status" value="1"/>
</dbReference>
<sequence length="91" mass="10698">MGRIVNCIKLKRELAGLDNIPYPGLLGERIFNNVSKEAWQEWINIQTRLINENRLNLADQKSREFLKNKMETFLFEDQNIEIDGYTPLSND</sequence>
<evidence type="ECO:0000256" key="3">
    <source>
        <dbReference type="ARBA" id="ARBA00061679"/>
    </source>
</evidence>
<dbReference type="HOGENOM" id="CLU_170994_0_0_4"/>
<evidence type="ECO:0000256" key="5">
    <source>
        <dbReference type="HAMAP-Rule" id="MF_00686"/>
    </source>
</evidence>
<comment type="function">
    <text evidence="2">Could be a mediator in iron transactions between iron acquisition and iron-requiring processes, such as synthesis and/or repair of Fe-S clusters in biosynthetic enzymes. Necessary to maintain high levels of aconitase under oxidative stress.</text>
</comment>
<dbReference type="AlphaFoldDB" id="M1MAI5"/>
<reference evidence="6 7" key="1">
    <citation type="journal article" date="2013" name="Genome Biol. Evol.">
        <title>Genome evolution and phylogenomic analysis of candidatus kinetoplastibacterium, the betaproteobacterial endosymbionts of strigomonas and angomonas.</title>
        <authorList>
            <person name="Alves J.M."/>
            <person name="Serrano M.G."/>
            <person name="Maia da Silva F."/>
            <person name="Voegtly L.J."/>
            <person name="Matveyev A.V."/>
            <person name="Teixeira M.M."/>
            <person name="Camargo E.P."/>
            <person name="Buck G.A."/>
        </authorList>
    </citation>
    <scope>NUCLEOTIDE SEQUENCE [LARGE SCALE GENOMIC DNA]</scope>
    <source>
        <strain evidence="6 7">TCC219</strain>
    </source>
</reference>
<dbReference type="InterPro" id="IPR007457">
    <property type="entry name" value="Fe_traffick_prot_YggX"/>
</dbReference>
<dbReference type="STRING" id="1208921.ST1E_0468"/>
<dbReference type="OrthoDB" id="9804318at2"/>
<accession>M1MAI5</accession>
<proteinExistence type="inferred from homology"/>
<dbReference type="Proteomes" id="UP000011658">
    <property type="component" value="Chromosome"/>
</dbReference>
<dbReference type="GO" id="GO:0005506">
    <property type="term" value="F:iron ion binding"/>
    <property type="evidence" value="ECO:0007669"/>
    <property type="project" value="UniProtKB-UniRule"/>
</dbReference>
<dbReference type="Pfam" id="PF04362">
    <property type="entry name" value="Iron_traffic"/>
    <property type="match status" value="1"/>
</dbReference>
<dbReference type="HAMAP" id="MF_00686">
    <property type="entry name" value="Fe_traffic_YggX"/>
    <property type="match status" value="1"/>
</dbReference>
<dbReference type="FunFam" id="1.10.3880.10:FF:000001">
    <property type="entry name" value="Probable Fe(2+)-trafficking protein"/>
    <property type="match status" value="1"/>
</dbReference>
<dbReference type="PANTHER" id="PTHR36965">
    <property type="entry name" value="FE(2+)-TRAFFICKING PROTEIN-RELATED"/>
    <property type="match status" value="1"/>
</dbReference>
<dbReference type="PATRIC" id="fig|1208921.3.peg.183"/>
<evidence type="ECO:0000256" key="4">
    <source>
        <dbReference type="ARBA" id="ARBA00070403"/>
    </source>
</evidence>
<dbReference type="PIRSF" id="PIRSF029827">
    <property type="entry name" value="Fe_traffic_YggX"/>
    <property type="match status" value="1"/>
</dbReference>
<evidence type="ECO:0000256" key="2">
    <source>
        <dbReference type="ARBA" id="ARBA00053793"/>
    </source>
</evidence>
<dbReference type="EMBL" id="CP003806">
    <property type="protein sequence ID" value="AGF48905.1"/>
    <property type="molecule type" value="Genomic_DNA"/>
</dbReference>
<gene>
    <name evidence="6" type="ORF">ST1E_0468</name>
</gene>
<dbReference type="GO" id="GO:0034599">
    <property type="term" value="P:cellular response to oxidative stress"/>
    <property type="evidence" value="ECO:0007669"/>
    <property type="project" value="TreeGrafter"/>
</dbReference>
<dbReference type="KEGG" id="kga:ST1E_0468"/>
<evidence type="ECO:0000256" key="1">
    <source>
        <dbReference type="ARBA" id="ARBA00023004"/>
    </source>
</evidence>
<organism evidence="6 7">
    <name type="scientific">Candidatus Kinetoplastidibacterium galati TCC219</name>
    <dbReference type="NCBI Taxonomy" id="1208921"/>
    <lineage>
        <taxon>Bacteria</taxon>
        <taxon>Pseudomonadati</taxon>
        <taxon>Pseudomonadota</taxon>
        <taxon>Betaproteobacteria</taxon>
        <taxon>Candidatus Kinetoplastidibacterium</taxon>
    </lineage>
</organism>
<evidence type="ECO:0000313" key="6">
    <source>
        <dbReference type="EMBL" id="AGF48905.1"/>
    </source>
</evidence>
<dbReference type="PANTHER" id="PTHR36965:SF1">
    <property type="entry name" value="FE(2+)-TRAFFICKING PROTEIN-RELATED"/>
    <property type="match status" value="1"/>
</dbReference>
<evidence type="ECO:0000313" key="7">
    <source>
        <dbReference type="Proteomes" id="UP000011658"/>
    </source>
</evidence>
<dbReference type="GO" id="GO:0005829">
    <property type="term" value="C:cytosol"/>
    <property type="evidence" value="ECO:0007669"/>
    <property type="project" value="TreeGrafter"/>
</dbReference>